<gene>
    <name evidence="10" type="primary">SMKI08G1460</name>
    <name evidence="10" type="ORF">SMKI_08G1460</name>
</gene>
<feature type="domain" description="SBE2/SBE22 middle" evidence="8">
    <location>
        <begin position="409"/>
        <end position="532"/>
    </location>
</feature>
<feature type="compositionally biased region" description="Basic and acidic residues" evidence="6">
    <location>
        <begin position="7"/>
        <end position="30"/>
    </location>
</feature>
<evidence type="ECO:0000259" key="9">
    <source>
        <dbReference type="Pfam" id="PF22876"/>
    </source>
</evidence>
<evidence type="ECO:0000259" key="7">
    <source>
        <dbReference type="Pfam" id="PF17076"/>
    </source>
</evidence>
<evidence type="ECO:0000313" key="10">
    <source>
        <dbReference type="EMBL" id="CAI4039479.1"/>
    </source>
</evidence>
<comment type="subcellular location">
    <subcellularLocation>
        <location evidence="1">Golgi apparatus</location>
    </subcellularLocation>
</comment>
<feature type="region of interest" description="Disordered" evidence="6">
    <location>
        <begin position="225"/>
        <end position="252"/>
    </location>
</feature>
<evidence type="ECO:0000256" key="3">
    <source>
        <dbReference type="ARBA" id="ARBA00022927"/>
    </source>
</evidence>
<dbReference type="InterPro" id="IPR053949">
    <property type="entry name" value="SBE2/SBE22_M"/>
</dbReference>
<keyword evidence="11" id="KW-1185">Reference proteome</keyword>
<dbReference type="Proteomes" id="UP001161438">
    <property type="component" value="Chromosome 8"/>
</dbReference>
<keyword evidence="5" id="KW-0961">Cell wall biogenesis/degradation</keyword>
<sequence>MSSIQEGDTKAHLHSLKEGEATGRRSERLPKQRSIVGSHIQRPLSQTTLGRSRAGSNTVSKVSGLDIARRPSENLLLNMNCNSVDSDGTMLNSFINSALPPPKVNSVQTRTERPTSNSSIGTKTTEVFSSTSTSSSLGDTSDEGENNDTEKSKINTVPKMLMEKNTQSICVNANRTRKTSNRTIVEASPNNAKVALQKSMSFDETAAQRSKSKSRHSYQEQFFSMRNEPSLLNNQQRSRAKSQSYSSSGYNNTNISPPLKTFGITSKFSNVTSRTDASSLEFNVSSQKPLNCKPLTPSQKYRLRKEQSELNLRNTIKRKEKYYDSQEQILELQEGDIDDSLIWNVPMASYSTNSFLASAKPDDLNNLDAKNELSEYTGGLMNANFDNSDIKQNHRYSNISFASTTSNTSILDFNEMPTSPIPGLNKVSDFQFIQDTTKSLASVYLHSSNRLSRTKLSERTKSSDFLPIELKEAHNQGMEDLILVSESKLDAVSHSRPSWLPPKDRQEKKIHERQINKSMSVASLDQLVRNKDRDERLIRDETNRQKYVLLLDRDITRNSSLQSLNKMVWDTPFSDETRSVIYSEILQSKTRFITKNYIQPFHELQELLTKMGDFPKNKEIELSQIIETSLRRKVSGLREVSADLMLLLKIKSISSQGIVAGDELLFHHFLVSESFQKLGLDEIWNVVNLVQMTCFNELCKEKFDAKVLERKGVVAGYLSQNDEFKDEFNTECINSTTWWNILERVDHKLFMWIMDVIVVNNSQSYKNSPINEDMFANKDWEYYRSKKVIINYKILASFALNVLLNYHFGFSDLKGLCNVDEQRFCIPVFVDDEFVDTDIMNDVFIKKWAYYYKKF</sequence>
<keyword evidence="3" id="KW-0653">Protein transport</keyword>
<evidence type="ECO:0000256" key="6">
    <source>
        <dbReference type="SAM" id="MobiDB-lite"/>
    </source>
</evidence>
<keyword evidence="2" id="KW-0813">Transport</keyword>
<organism evidence="10 11">
    <name type="scientific">Saccharomyces mikatae IFO 1815</name>
    <dbReference type="NCBI Taxonomy" id="226126"/>
    <lineage>
        <taxon>Eukaryota</taxon>
        <taxon>Fungi</taxon>
        <taxon>Dikarya</taxon>
        <taxon>Ascomycota</taxon>
        <taxon>Saccharomycotina</taxon>
        <taxon>Saccharomycetes</taxon>
        <taxon>Saccharomycetales</taxon>
        <taxon>Saccharomycetaceae</taxon>
        <taxon>Saccharomyces</taxon>
    </lineage>
</organism>
<evidence type="ECO:0000259" key="8">
    <source>
        <dbReference type="Pfam" id="PF22874"/>
    </source>
</evidence>
<dbReference type="InterPro" id="IPR031403">
    <property type="entry name" value="Sbe2/Sbe22_C"/>
</dbReference>
<feature type="region of interest" description="Disordered" evidence="6">
    <location>
        <begin position="1"/>
        <end position="65"/>
    </location>
</feature>
<feature type="compositionally biased region" description="Polar residues" evidence="6">
    <location>
        <begin position="43"/>
        <end position="61"/>
    </location>
</feature>
<dbReference type="RefSeq" id="XP_056082594.1">
    <property type="nucleotide sequence ID" value="XM_056222955.1"/>
</dbReference>
<evidence type="ECO:0000256" key="5">
    <source>
        <dbReference type="ARBA" id="ARBA00023316"/>
    </source>
</evidence>
<evidence type="ECO:0000256" key="2">
    <source>
        <dbReference type="ARBA" id="ARBA00022448"/>
    </source>
</evidence>
<feature type="compositionally biased region" description="Low complexity" evidence="6">
    <location>
        <begin position="235"/>
        <end position="248"/>
    </location>
</feature>
<dbReference type="EMBL" id="OX365764">
    <property type="protein sequence ID" value="CAI4039479.1"/>
    <property type="molecule type" value="Genomic_DNA"/>
</dbReference>
<evidence type="ECO:0008006" key="12">
    <source>
        <dbReference type="Google" id="ProtNLM"/>
    </source>
</evidence>
<evidence type="ECO:0000256" key="4">
    <source>
        <dbReference type="ARBA" id="ARBA00023034"/>
    </source>
</evidence>
<feature type="compositionally biased region" description="Polar residues" evidence="6">
    <location>
        <begin position="105"/>
        <end position="121"/>
    </location>
</feature>
<evidence type="ECO:0000256" key="1">
    <source>
        <dbReference type="ARBA" id="ARBA00004555"/>
    </source>
</evidence>
<protein>
    <recommendedName>
        <fullName evidence="12">Sbe22p</fullName>
    </recommendedName>
</protein>
<dbReference type="Pfam" id="PF22876">
    <property type="entry name" value="SBE2_N"/>
    <property type="match status" value="1"/>
</dbReference>
<feature type="domain" description="SBE2/SBE22 N-terminal" evidence="9">
    <location>
        <begin position="57"/>
        <end position="376"/>
    </location>
</feature>
<feature type="domain" description="Sbe2/Sbe22 C-terminal" evidence="7">
    <location>
        <begin position="537"/>
        <end position="855"/>
    </location>
</feature>
<name>A0AA35IYU4_SACMI</name>
<feature type="region of interest" description="Disordered" evidence="6">
    <location>
        <begin position="98"/>
        <end position="156"/>
    </location>
</feature>
<dbReference type="Pfam" id="PF22874">
    <property type="entry name" value="SBE2_M"/>
    <property type="match status" value="1"/>
</dbReference>
<feature type="compositionally biased region" description="Low complexity" evidence="6">
    <location>
        <begin position="122"/>
        <end position="139"/>
    </location>
</feature>
<dbReference type="AlphaFoldDB" id="A0AA35IYU4"/>
<keyword evidence="4" id="KW-0333">Golgi apparatus</keyword>
<dbReference type="GO" id="GO:0015031">
    <property type="term" value="P:protein transport"/>
    <property type="evidence" value="ECO:0007669"/>
    <property type="project" value="UniProtKB-KW"/>
</dbReference>
<proteinExistence type="predicted"/>
<dbReference type="GeneID" id="80918690"/>
<evidence type="ECO:0000313" key="11">
    <source>
        <dbReference type="Proteomes" id="UP001161438"/>
    </source>
</evidence>
<accession>A0AA35IYU4</accession>
<dbReference type="InterPro" id="IPR053948">
    <property type="entry name" value="SBE2/SBE22_N"/>
</dbReference>
<dbReference type="Pfam" id="PF17076">
    <property type="entry name" value="SBE2_C"/>
    <property type="match status" value="1"/>
</dbReference>
<dbReference type="GO" id="GO:0031505">
    <property type="term" value="P:fungal-type cell wall organization"/>
    <property type="evidence" value="ECO:0007669"/>
    <property type="project" value="InterPro"/>
</dbReference>
<dbReference type="GO" id="GO:0005794">
    <property type="term" value="C:Golgi apparatus"/>
    <property type="evidence" value="ECO:0007669"/>
    <property type="project" value="UniProtKB-SubCell"/>
</dbReference>
<reference evidence="10" key="1">
    <citation type="submission" date="2022-10" db="EMBL/GenBank/DDBJ databases">
        <authorList>
            <person name="Byrne P K."/>
        </authorList>
    </citation>
    <scope>NUCLEOTIDE SEQUENCE</scope>
    <source>
        <strain evidence="10">IFO1815</strain>
    </source>
</reference>